<dbReference type="SUPFAM" id="SSF53933">
    <property type="entry name" value="Microbial ribonucleases"/>
    <property type="match status" value="1"/>
</dbReference>
<name>A0ABT8EYV7_9ACTN</name>
<dbReference type="InterPro" id="IPR000026">
    <property type="entry name" value="N1-like"/>
</dbReference>
<sequence>MRLSPRTRAIGSLVVVVLLVVLGALLTGGEDAPAPDRAADRAGSSGSSGSSGLPTVELADLPAEARRTVDLIERGGPFPEPDHDGTVFHNYEGLLPEQEDGYYREYTVPTPGLSHRGPRRIVEGEPREWYWTDDHYASFAEVLP</sequence>
<accession>A0ABT8EYV7</accession>
<organism evidence="4 5">
    <name type="scientific">Nocardioides abyssi</name>
    <dbReference type="NCBI Taxonomy" id="3058370"/>
    <lineage>
        <taxon>Bacteria</taxon>
        <taxon>Bacillati</taxon>
        <taxon>Actinomycetota</taxon>
        <taxon>Actinomycetes</taxon>
        <taxon>Propionibacteriales</taxon>
        <taxon>Nocardioidaceae</taxon>
        <taxon>Nocardioides</taxon>
    </lineage>
</organism>
<evidence type="ECO:0000313" key="4">
    <source>
        <dbReference type="EMBL" id="MDN4163209.1"/>
    </source>
</evidence>
<dbReference type="RefSeq" id="WP_300962446.1">
    <property type="nucleotide sequence ID" value="NZ_JAUHJR010000009.1"/>
</dbReference>
<gene>
    <name evidence="4" type="ORF">QWY29_17700</name>
</gene>
<protein>
    <submittedName>
        <fullName evidence="4">Ribonuclease domain-containing protein</fullName>
    </submittedName>
</protein>
<evidence type="ECO:0000313" key="5">
    <source>
        <dbReference type="Proteomes" id="UP001168537"/>
    </source>
</evidence>
<evidence type="ECO:0000256" key="3">
    <source>
        <dbReference type="SAM" id="MobiDB-lite"/>
    </source>
</evidence>
<feature type="compositionally biased region" description="Low complexity" evidence="3">
    <location>
        <begin position="30"/>
        <end position="52"/>
    </location>
</feature>
<evidence type="ECO:0000256" key="2">
    <source>
        <dbReference type="ARBA" id="ARBA00022801"/>
    </source>
</evidence>
<keyword evidence="2" id="KW-0378">Hydrolase</keyword>
<proteinExistence type="predicted"/>
<dbReference type="Proteomes" id="UP001168537">
    <property type="component" value="Unassembled WGS sequence"/>
</dbReference>
<feature type="region of interest" description="Disordered" evidence="3">
    <location>
        <begin position="30"/>
        <end position="59"/>
    </location>
</feature>
<evidence type="ECO:0000256" key="1">
    <source>
        <dbReference type="ARBA" id="ARBA00022722"/>
    </source>
</evidence>
<dbReference type="EMBL" id="JAUHJR010000009">
    <property type="protein sequence ID" value="MDN4163209.1"/>
    <property type="molecule type" value="Genomic_DNA"/>
</dbReference>
<keyword evidence="5" id="KW-1185">Reference proteome</keyword>
<dbReference type="Pfam" id="PF00545">
    <property type="entry name" value="Ribonuclease"/>
    <property type="match status" value="1"/>
</dbReference>
<dbReference type="Gene3D" id="3.10.450.30">
    <property type="entry name" value="Microbial ribonucleases"/>
    <property type="match status" value="1"/>
</dbReference>
<comment type="caution">
    <text evidence="4">The sequence shown here is derived from an EMBL/GenBank/DDBJ whole genome shotgun (WGS) entry which is preliminary data.</text>
</comment>
<dbReference type="InterPro" id="IPR016191">
    <property type="entry name" value="Ribonuclease/ribotoxin"/>
</dbReference>
<reference evidence="4" key="1">
    <citation type="submission" date="2023-06" db="EMBL/GenBank/DDBJ databases">
        <title>Draft genome sequence of Nocardioides sp. SOB72.</title>
        <authorList>
            <person name="Zhang G."/>
        </authorList>
    </citation>
    <scope>NUCLEOTIDE SEQUENCE</scope>
    <source>
        <strain evidence="4">SOB72</strain>
    </source>
</reference>
<keyword evidence="1" id="KW-0540">Nuclease</keyword>